<dbReference type="Proteomes" id="UP000239724">
    <property type="component" value="Unassembled WGS sequence"/>
</dbReference>
<dbReference type="EMBL" id="NHRY01000209">
    <property type="protein sequence ID" value="PPQ30543.1"/>
    <property type="molecule type" value="Genomic_DNA"/>
</dbReference>
<keyword evidence="5 6" id="KW-0472">Membrane</keyword>
<reference evidence="7 8" key="1">
    <citation type="journal article" date="2018" name="Arch. Microbiol.">
        <title>New insights into the metabolic potential of the phototrophic purple bacterium Rhodopila globiformis DSM 161(T) from its draft genome sequence and evidence for a vanadium-dependent nitrogenase.</title>
        <authorList>
            <person name="Imhoff J.F."/>
            <person name="Rahn T."/>
            <person name="Kunzel S."/>
            <person name="Neulinger S.C."/>
        </authorList>
    </citation>
    <scope>NUCLEOTIDE SEQUENCE [LARGE SCALE GENOMIC DNA]</scope>
    <source>
        <strain evidence="7 8">DSM 161</strain>
    </source>
</reference>
<organism evidence="7 8">
    <name type="scientific">Rhodopila globiformis</name>
    <name type="common">Rhodopseudomonas globiformis</name>
    <dbReference type="NCBI Taxonomy" id="1071"/>
    <lineage>
        <taxon>Bacteria</taxon>
        <taxon>Pseudomonadati</taxon>
        <taxon>Pseudomonadota</taxon>
        <taxon>Alphaproteobacteria</taxon>
        <taxon>Acetobacterales</taxon>
        <taxon>Acetobacteraceae</taxon>
        <taxon>Rhodopila</taxon>
    </lineage>
</organism>
<keyword evidence="3 6" id="KW-0812">Transmembrane</keyword>
<evidence type="ECO:0000256" key="1">
    <source>
        <dbReference type="ARBA" id="ARBA00004370"/>
    </source>
</evidence>
<sequence length="65" mass="7421">MIVGAILLPWLAVLLGRHPFKAIACLLLQLTVVGWIPAAIWAVAVVRHDRREKQYQQMLRILHGR</sequence>
<evidence type="ECO:0000256" key="3">
    <source>
        <dbReference type="ARBA" id="ARBA00022692"/>
    </source>
</evidence>
<comment type="subcellular location">
    <subcellularLocation>
        <location evidence="1">Membrane</location>
    </subcellularLocation>
</comment>
<accession>A0A2S6N7F2</accession>
<evidence type="ECO:0000313" key="7">
    <source>
        <dbReference type="EMBL" id="PPQ30543.1"/>
    </source>
</evidence>
<gene>
    <name evidence="7" type="ORF">CCS01_19020</name>
</gene>
<dbReference type="OrthoDB" id="9810121at2"/>
<evidence type="ECO:0000256" key="4">
    <source>
        <dbReference type="ARBA" id="ARBA00022989"/>
    </source>
</evidence>
<name>A0A2S6N7F2_RHOGL</name>
<evidence type="ECO:0000256" key="6">
    <source>
        <dbReference type="SAM" id="Phobius"/>
    </source>
</evidence>
<dbReference type="GO" id="GO:0016020">
    <property type="term" value="C:membrane"/>
    <property type="evidence" value="ECO:0007669"/>
    <property type="project" value="UniProtKB-SubCell"/>
</dbReference>
<evidence type="ECO:0000313" key="8">
    <source>
        <dbReference type="Proteomes" id="UP000239724"/>
    </source>
</evidence>
<keyword evidence="8" id="KW-1185">Reference proteome</keyword>
<comment type="similarity">
    <text evidence="2">Belongs to the UPF0057 (PMP3) family.</text>
</comment>
<evidence type="ECO:0000256" key="2">
    <source>
        <dbReference type="ARBA" id="ARBA00009530"/>
    </source>
</evidence>
<evidence type="ECO:0008006" key="9">
    <source>
        <dbReference type="Google" id="ProtNLM"/>
    </source>
</evidence>
<comment type="caution">
    <text evidence="7">The sequence shown here is derived from an EMBL/GenBank/DDBJ whole genome shotgun (WGS) entry which is preliminary data.</text>
</comment>
<keyword evidence="4 6" id="KW-1133">Transmembrane helix</keyword>
<feature type="transmembrane region" description="Helical" evidence="6">
    <location>
        <begin position="26"/>
        <end position="46"/>
    </location>
</feature>
<dbReference type="InterPro" id="IPR000612">
    <property type="entry name" value="PMP3"/>
</dbReference>
<evidence type="ECO:0000256" key="5">
    <source>
        <dbReference type="ARBA" id="ARBA00023136"/>
    </source>
</evidence>
<protein>
    <recommendedName>
        <fullName evidence="9">YqaE/Pmp3 family membrane protein</fullName>
    </recommendedName>
</protein>
<proteinExistence type="inferred from homology"/>
<dbReference type="RefSeq" id="WP_104520399.1">
    <property type="nucleotide sequence ID" value="NZ_NHRY01000209.1"/>
</dbReference>
<dbReference type="AlphaFoldDB" id="A0A2S6N7F2"/>
<dbReference type="Pfam" id="PF01679">
    <property type="entry name" value="Pmp3"/>
    <property type="match status" value="1"/>
</dbReference>